<proteinExistence type="predicted"/>
<keyword evidence="2" id="KW-1185">Reference proteome</keyword>
<organism evidence="1 2">
    <name type="scientific">Erwinia mallotivora</name>
    <dbReference type="NCBI Taxonomy" id="69222"/>
    <lineage>
        <taxon>Bacteria</taxon>
        <taxon>Pseudomonadati</taxon>
        <taxon>Pseudomonadota</taxon>
        <taxon>Gammaproteobacteria</taxon>
        <taxon>Enterobacterales</taxon>
        <taxon>Erwiniaceae</taxon>
        <taxon>Erwinia</taxon>
    </lineage>
</organism>
<dbReference type="PANTHER" id="PTHR42830">
    <property type="entry name" value="OSMOTICALLY INDUCIBLE FAMILY PROTEIN"/>
    <property type="match status" value="1"/>
</dbReference>
<dbReference type="Pfam" id="PF02566">
    <property type="entry name" value="OsmC"/>
    <property type="match status" value="1"/>
</dbReference>
<dbReference type="InterPro" id="IPR052707">
    <property type="entry name" value="OsmC_Ohr_Peroxiredoxin"/>
</dbReference>
<evidence type="ECO:0000313" key="1">
    <source>
        <dbReference type="EMBL" id="EXU73913.1"/>
    </source>
</evidence>
<name>A0A014N3D4_9GAMM</name>
<reference evidence="1 2" key="1">
    <citation type="submission" date="2014-02" db="EMBL/GenBank/DDBJ databases">
        <title>Draft genome of Erwinia mallotivora strain BT-MARDI, a papaya dieback pathogen.</title>
        <authorList>
            <person name="Redzuan R."/>
            <person name="Abu Bakar N."/>
            <person name="Badrun R."/>
            <person name="Mohd Raih M.F."/>
            <person name="Rozano L."/>
            <person name="Mat Amin N."/>
        </authorList>
    </citation>
    <scope>NUCLEOTIDE SEQUENCE [LARGE SCALE GENOMIC DNA]</scope>
    <source>
        <strain evidence="1 2">BT-MARDI</strain>
    </source>
</reference>
<comment type="caution">
    <text evidence="1">The sequence shown here is derived from an EMBL/GenBank/DDBJ whole genome shotgun (WGS) entry which is preliminary data.</text>
</comment>
<dbReference type="OrthoDB" id="9795405at2"/>
<dbReference type="PATRIC" id="fig|69222.5.peg.4065"/>
<dbReference type="InterPro" id="IPR015946">
    <property type="entry name" value="KH_dom-like_a/b"/>
</dbReference>
<evidence type="ECO:0000313" key="2">
    <source>
        <dbReference type="Proteomes" id="UP000019918"/>
    </source>
</evidence>
<dbReference type="STRING" id="69222.BG55_19920"/>
<sequence>MAEKLHHYQVALEWQGNLGVGTRDYRSYTREFVVNGAAGKTLNGSADPAFLGKESCWNPEELLLASISACHQLWYLHLCADAGLCVVKYSDQPVATMNEKSGKFVSAELRPEVTLKEGDDAELALSLHELAHSKCYIANSLAFAISINATFHHQPSA</sequence>
<dbReference type="EMBL" id="JFHN01000070">
    <property type="protein sequence ID" value="EXU73913.1"/>
    <property type="molecule type" value="Genomic_DNA"/>
</dbReference>
<dbReference type="InterPro" id="IPR036102">
    <property type="entry name" value="OsmC/Ohrsf"/>
</dbReference>
<dbReference type="Proteomes" id="UP000019918">
    <property type="component" value="Unassembled WGS sequence"/>
</dbReference>
<accession>A0A014N3D4</accession>
<dbReference type="Gene3D" id="3.30.300.20">
    <property type="match status" value="1"/>
</dbReference>
<dbReference type="SUPFAM" id="SSF82784">
    <property type="entry name" value="OsmC-like"/>
    <property type="match status" value="1"/>
</dbReference>
<dbReference type="AlphaFoldDB" id="A0A014N3D4"/>
<dbReference type="InterPro" id="IPR003718">
    <property type="entry name" value="OsmC/Ohr_fam"/>
</dbReference>
<dbReference type="RefSeq" id="WP_052018954.1">
    <property type="nucleotide sequence ID" value="NZ_JFHN01000070.1"/>
</dbReference>
<gene>
    <name evidence="1" type="ORF">BG55_19920</name>
</gene>
<dbReference type="PANTHER" id="PTHR42830:SF2">
    <property type="entry name" value="OSMC_OHR FAMILY PROTEIN"/>
    <property type="match status" value="1"/>
</dbReference>
<protein>
    <submittedName>
        <fullName evidence="1">Peroxiredoxin</fullName>
    </submittedName>
</protein>